<feature type="region of interest" description="Disordered" evidence="6">
    <location>
        <begin position="14"/>
        <end position="61"/>
    </location>
</feature>
<feature type="compositionally biased region" description="Polar residues" evidence="6">
    <location>
        <begin position="34"/>
        <end position="44"/>
    </location>
</feature>
<evidence type="ECO:0000313" key="8">
    <source>
        <dbReference type="EMBL" id="VDD81886.1"/>
    </source>
</evidence>
<dbReference type="InterPro" id="IPR001356">
    <property type="entry name" value="HD"/>
</dbReference>
<feature type="region of interest" description="Disordered" evidence="6">
    <location>
        <begin position="179"/>
        <end position="203"/>
    </location>
</feature>
<dbReference type="InterPro" id="IPR009057">
    <property type="entry name" value="Homeodomain-like_sf"/>
</dbReference>
<evidence type="ECO:0000313" key="9">
    <source>
        <dbReference type="Proteomes" id="UP000267029"/>
    </source>
</evidence>
<dbReference type="PANTHER" id="PTHR11850">
    <property type="entry name" value="HOMEOBOX PROTEIN TRANSCRIPTION FACTORS"/>
    <property type="match status" value="1"/>
</dbReference>
<dbReference type="InterPro" id="IPR008422">
    <property type="entry name" value="KN_HD"/>
</dbReference>
<feature type="region of interest" description="Disordered" evidence="6">
    <location>
        <begin position="126"/>
        <end position="156"/>
    </location>
</feature>
<dbReference type="GO" id="GO:0006355">
    <property type="term" value="P:regulation of DNA-templated transcription"/>
    <property type="evidence" value="ECO:0007669"/>
    <property type="project" value="InterPro"/>
</dbReference>
<dbReference type="GO" id="GO:0005634">
    <property type="term" value="C:nucleus"/>
    <property type="evidence" value="ECO:0007669"/>
    <property type="project" value="UniProtKB-SubCell"/>
</dbReference>
<organism evidence="8 9">
    <name type="scientific">Mesocestoides corti</name>
    <name type="common">Flatworm</name>
    <dbReference type="NCBI Taxonomy" id="53468"/>
    <lineage>
        <taxon>Eukaryota</taxon>
        <taxon>Metazoa</taxon>
        <taxon>Spiralia</taxon>
        <taxon>Lophotrochozoa</taxon>
        <taxon>Platyhelminthes</taxon>
        <taxon>Cestoda</taxon>
        <taxon>Eucestoda</taxon>
        <taxon>Cyclophyllidea</taxon>
        <taxon>Mesocestoididae</taxon>
        <taxon>Mesocestoides</taxon>
    </lineage>
</organism>
<comment type="subcellular location">
    <subcellularLocation>
        <location evidence="5">Nucleus</location>
    </subcellularLocation>
</comment>
<feature type="DNA-binding region" description="Homeobox" evidence="5">
    <location>
        <begin position="252"/>
        <end position="314"/>
    </location>
</feature>
<feature type="compositionally biased region" description="Basic and acidic residues" evidence="6">
    <location>
        <begin position="52"/>
        <end position="61"/>
    </location>
</feature>
<name>A0A158QVG3_MESCO</name>
<feature type="domain" description="Homeobox" evidence="7">
    <location>
        <begin position="250"/>
        <end position="313"/>
    </location>
</feature>
<dbReference type="InterPro" id="IPR032453">
    <property type="entry name" value="PKNOX/Meis_N"/>
</dbReference>
<dbReference type="SMART" id="SM00389">
    <property type="entry name" value="HOX"/>
    <property type="match status" value="1"/>
</dbReference>
<feature type="compositionally biased region" description="Basic residues" evidence="6">
    <location>
        <begin position="524"/>
        <end position="545"/>
    </location>
</feature>
<feature type="region of interest" description="Disordered" evidence="6">
    <location>
        <begin position="321"/>
        <end position="363"/>
    </location>
</feature>
<dbReference type="CDD" id="cd00086">
    <property type="entry name" value="homeodomain"/>
    <property type="match status" value="1"/>
</dbReference>
<dbReference type="STRING" id="53468.A0A158QVG3"/>
<evidence type="ECO:0000256" key="1">
    <source>
        <dbReference type="ARBA" id="ARBA00009661"/>
    </source>
</evidence>
<dbReference type="Pfam" id="PF05920">
    <property type="entry name" value="Homeobox_KN"/>
    <property type="match status" value="1"/>
</dbReference>
<protein>
    <recommendedName>
        <fullName evidence="7">Homeobox domain-containing protein</fullName>
    </recommendedName>
</protein>
<keyword evidence="4 5" id="KW-0539">Nucleus</keyword>
<dbReference type="Proteomes" id="UP000267029">
    <property type="component" value="Unassembled WGS sequence"/>
</dbReference>
<keyword evidence="9" id="KW-1185">Reference proteome</keyword>
<dbReference type="InterPro" id="IPR050224">
    <property type="entry name" value="TALE_homeobox"/>
</dbReference>
<evidence type="ECO:0000259" key="7">
    <source>
        <dbReference type="PROSITE" id="PS50071"/>
    </source>
</evidence>
<dbReference type="GO" id="GO:0003677">
    <property type="term" value="F:DNA binding"/>
    <property type="evidence" value="ECO:0007669"/>
    <property type="project" value="UniProtKB-UniRule"/>
</dbReference>
<dbReference type="FunFam" id="1.10.10.60:FF:000004">
    <property type="entry name" value="Meis2 homeobox isoform 2c"/>
    <property type="match status" value="1"/>
</dbReference>
<dbReference type="AlphaFoldDB" id="A0A158QVG3"/>
<evidence type="ECO:0000256" key="5">
    <source>
        <dbReference type="PROSITE-ProRule" id="PRU00108"/>
    </source>
</evidence>
<keyword evidence="3 5" id="KW-0371">Homeobox</keyword>
<evidence type="ECO:0000256" key="6">
    <source>
        <dbReference type="SAM" id="MobiDB-lite"/>
    </source>
</evidence>
<dbReference type="Gene3D" id="1.10.10.60">
    <property type="entry name" value="Homeodomain-like"/>
    <property type="match status" value="1"/>
</dbReference>
<feature type="compositionally biased region" description="Low complexity" evidence="6">
    <location>
        <begin position="14"/>
        <end position="33"/>
    </location>
</feature>
<dbReference type="Pfam" id="PF16493">
    <property type="entry name" value="Meis_PKNOX_N"/>
    <property type="match status" value="1"/>
</dbReference>
<feature type="region of interest" description="Disordered" evidence="6">
    <location>
        <begin position="516"/>
        <end position="564"/>
    </location>
</feature>
<evidence type="ECO:0000256" key="4">
    <source>
        <dbReference type="ARBA" id="ARBA00023242"/>
    </source>
</evidence>
<dbReference type="EMBL" id="UXSR01005422">
    <property type="protein sequence ID" value="VDD81886.1"/>
    <property type="molecule type" value="Genomic_DNA"/>
</dbReference>
<feature type="region of interest" description="Disordered" evidence="6">
    <location>
        <begin position="404"/>
        <end position="451"/>
    </location>
</feature>
<dbReference type="SUPFAM" id="SSF46689">
    <property type="entry name" value="Homeodomain-like"/>
    <property type="match status" value="1"/>
</dbReference>
<keyword evidence="2 5" id="KW-0238">DNA-binding</keyword>
<sequence>MDIFNEELREFIGRITPSSSQSQRRIQSPQYSPHQTNNSSSSRANLPPSGKGVDKVDRGGDGLHSEDIPLNVFMSDPELNELIFLAVKVLRIHLQELHKVNELSKDFCSRYITSLKTKFQSDLLRFQDSEPPSPAGSEGMSPFTPGSYPPRLPQGNSEYPGYNLGGILASLSRGVNDGGVDSYPHRSQFGDTPNPDSPELPTYSASYMNELKINGSGVGGGGGGGGGGSSTTSFLQNRVVAALNGLDAIGGSRTKRGVLPKRATQVMKQWLFQHLVHPYPTEDEKRQIAGQTNLTLLQVNNWFINARRRILQPMLESTGPYSSFSRSTTKAGEGAMAWGGHKSKNTDQPLVNKKKKAATARPSNNRFWPASLAAAAVLLPNASGLISGSSSCARSAETALAWAKSRTGSTSPGAAVAGASNGDSSPSSTNPHHPRTRKLSESEAEEMRHAGGYGDLGFRRFGSYGYQEGGMAGGRNLCVSTPKTEATDQLNQVAYVGRSSSAANSYQSFLHQAVIQQQQQQQLQHHHHHQQQQLHHHHHHHHHNHNSQTADDIKPPAPPSSDNHFCASLTDYSNWTHFLEDRQSSCDYVAALGPYARPDEGIYFHGQQMQWSFNANNASQSTQSASDTRWAGGGVAYSSAAFATGGAVAIETERPAAM</sequence>
<feature type="compositionally biased region" description="Polar residues" evidence="6">
    <location>
        <begin position="421"/>
        <end position="431"/>
    </location>
</feature>
<evidence type="ECO:0000256" key="3">
    <source>
        <dbReference type="ARBA" id="ARBA00023155"/>
    </source>
</evidence>
<feature type="compositionally biased region" description="Basic and acidic residues" evidence="6">
    <location>
        <begin position="438"/>
        <end position="449"/>
    </location>
</feature>
<feature type="compositionally biased region" description="Polar residues" evidence="6">
    <location>
        <begin position="321"/>
        <end position="330"/>
    </location>
</feature>
<accession>A0A158QVG3</accession>
<reference evidence="8 9" key="1">
    <citation type="submission" date="2018-10" db="EMBL/GenBank/DDBJ databases">
        <authorList>
            <consortium name="Pathogen Informatics"/>
        </authorList>
    </citation>
    <scope>NUCLEOTIDE SEQUENCE [LARGE SCALE GENOMIC DNA]</scope>
</reference>
<proteinExistence type="inferred from homology"/>
<evidence type="ECO:0000256" key="2">
    <source>
        <dbReference type="ARBA" id="ARBA00023125"/>
    </source>
</evidence>
<gene>
    <name evidence="8" type="ORF">MCOS_LOCUS7889</name>
</gene>
<dbReference type="PROSITE" id="PS50071">
    <property type="entry name" value="HOMEOBOX_2"/>
    <property type="match status" value="1"/>
</dbReference>
<comment type="similarity">
    <text evidence="1">Belongs to the TALE/MEIS homeobox family.</text>
</comment>
<dbReference type="OrthoDB" id="10056939at2759"/>